<dbReference type="NCBIfam" id="TIGR01179">
    <property type="entry name" value="galE"/>
    <property type="match status" value="1"/>
</dbReference>
<dbReference type="PANTHER" id="PTHR43725:SF53">
    <property type="entry name" value="UDP-ARABINOSE 4-EPIMERASE 1"/>
    <property type="match status" value="1"/>
</dbReference>
<evidence type="ECO:0000256" key="9">
    <source>
        <dbReference type="ARBA" id="ARBA00023277"/>
    </source>
</evidence>
<dbReference type="CDD" id="cd05247">
    <property type="entry name" value="UDP_G4E_1_SDR_e"/>
    <property type="match status" value="1"/>
</dbReference>
<evidence type="ECO:0000256" key="10">
    <source>
        <dbReference type="RuleBase" id="RU366046"/>
    </source>
</evidence>
<sequence length="332" mass="35746">MHGIPIMVTGGAGFIGSHACKALASAGYMPVVVDNLSTGHADSVKWGPYYNIDVRDTPAILRVIARYDIQGVMHFAASAYVGESVEDPQKYYDNNVGGMLSLLSACAKASVRELIFSSSCATYGIPDQLPITENSPQHPINPYGRTKLIGEHMLMDYAARYGFSYGILRYFNACGADPDGDLAERHDPETHLIPLALMSASGLRGALQVFGTDYDTPDGSCVRDYIHVSDLARGHVMAMQHLLQGGPSLTLNLGSGRGYSVLEVAQAVKQVSGRKVPLTLTDRRPGDPPSLMADPTQAQRLLGFKTERSALDQIICDAAPYFGLALEEVNHA</sequence>
<accession>A0A058ZI15</accession>
<evidence type="ECO:0000256" key="3">
    <source>
        <dbReference type="ARBA" id="ARBA00004947"/>
    </source>
</evidence>
<feature type="domain" description="NAD-dependent epimerase/dehydratase" evidence="11">
    <location>
        <begin position="6"/>
        <end position="254"/>
    </location>
</feature>
<dbReference type="RefSeq" id="WP_035253220.1">
    <property type="nucleotide sequence ID" value="NZ_AQQY01000014.1"/>
</dbReference>
<dbReference type="GO" id="GO:0003978">
    <property type="term" value="F:UDP-glucose 4-epimerase activity"/>
    <property type="evidence" value="ECO:0007669"/>
    <property type="project" value="UniProtKB-UniRule"/>
</dbReference>
<evidence type="ECO:0000313" key="12">
    <source>
        <dbReference type="EMBL" id="KCV80875.1"/>
    </source>
</evidence>
<proteinExistence type="inferred from homology"/>
<keyword evidence="13" id="KW-1185">Reference proteome</keyword>
<comment type="catalytic activity">
    <reaction evidence="1 10">
        <text>UDP-alpha-D-glucose = UDP-alpha-D-galactose</text>
        <dbReference type="Rhea" id="RHEA:22168"/>
        <dbReference type="ChEBI" id="CHEBI:58885"/>
        <dbReference type="ChEBI" id="CHEBI:66914"/>
        <dbReference type="EC" id="5.1.3.2"/>
    </reaction>
</comment>
<evidence type="ECO:0000256" key="4">
    <source>
        <dbReference type="ARBA" id="ARBA00007637"/>
    </source>
</evidence>
<evidence type="ECO:0000256" key="1">
    <source>
        <dbReference type="ARBA" id="ARBA00000083"/>
    </source>
</evidence>
<protein>
    <recommendedName>
        <fullName evidence="6 10">UDP-glucose 4-epimerase</fullName>
        <ecNumber evidence="5 10">5.1.3.2</ecNumber>
    </recommendedName>
</protein>
<dbReference type="Gene3D" id="3.40.50.720">
    <property type="entry name" value="NAD(P)-binding Rossmann-like Domain"/>
    <property type="match status" value="1"/>
</dbReference>
<dbReference type="SUPFAM" id="SSF51735">
    <property type="entry name" value="NAD(P)-binding Rossmann-fold domains"/>
    <property type="match status" value="1"/>
</dbReference>
<organism evidence="12 13">
    <name type="scientific">Actibacterium atlanticum</name>
    <dbReference type="NCBI Taxonomy" id="1461693"/>
    <lineage>
        <taxon>Bacteria</taxon>
        <taxon>Pseudomonadati</taxon>
        <taxon>Pseudomonadota</taxon>
        <taxon>Alphaproteobacteria</taxon>
        <taxon>Rhodobacterales</taxon>
        <taxon>Roseobacteraceae</taxon>
        <taxon>Actibacterium</taxon>
    </lineage>
</organism>
<comment type="cofactor">
    <cofactor evidence="2 10">
        <name>NAD(+)</name>
        <dbReference type="ChEBI" id="CHEBI:57540"/>
    </cofactor>
</comment>
<evidence type="ECO:0000256" key="2">
    <source>
        <dbReference type="ARBA" id="ARBA00001911"/>
    </source>
</evidence>
<dbReference type="InterPro" id="IPR036291">
    <property type="entry name" value="NAD(P)-bd_dom_sf"/>
</dbReference>
<dbReference type="OrthoDB" id="9801785at2"/>
<comment type="subunit">
    <text evidence="10">Homodimer.</text>
</comment>
<evidence type="ECO:0000256" key="7">
    <source>
        <dbReference type="ARBA" id="ARBA00023027"/>
    </source>
</evidence>
<dbReference type="UniPathway" id="UPA00214"/>
<dbReference type="Pfam" id="PF01370">
    <property type="entry name" value="Epimerase"/>
    <property type="match status" value="1"/>
</dbReference>
<dbReference type="Gene3D" id="3.90.25.10">
    <property type="entry name" value="UDP-galactose 4-epimerase, domain 1"/>
    <property type="match status" value="1"/>
</dbReference>
<evidence type="ECO:0000256" key="5">
    <source>
        <dbReference type="ARBA" id="ARBA00013189"/>
    </source>
</evidence>
<keyword evidence="7 10" id="KW-0520">NAD</keyword>
<keyword evidence="8 10" id="KW-0413">Isomerase</keyword>
<name>A0A058ZI15_9RHOB</name>
<gene>
    <name evidence="12" type="ORF">ATO10_15185</name>
</gene>
<dbReference type="EC" id="5.1.3.2" evidence="5 10"/>
<evidence type="ECO:0000313" key="13">
    <source>
        <dbReference type="Proteomes" id="UP000024836"/>
    </source>
</evidence>
<keyword evidence="9 10" id="KW-0119">Carbohydrate metabolism</keyword>
<dbReference type="InterPro" id="IPR001509">
    <property type="entry name" value="Epimerase_deHydtase"/>
</dbReference>
<dbReference type="Proteomes" id="UP000024836">
    <property type="component" value="Unassembled WGS sequence"/>
</dbReference>
<dbReference type="STRING" id="1461693.ATO10_15185"/>
<dbReference type="EMBL" id="AQQY01000014">
    <property type="protein sequence ID" value="KCV80875.1"/>
    <property type="molecule type" value="Genomic_DNA"/>
</dbReference>
<evidence type="ECO:0000256" key="8">
    <source>
        <dbReference type="ARBA" id="ARBA00023235"/>
    </source>
</evidence>
<dbReference type="eggNOG" id="COG1087">
    <property type="taxonomic scope" value="Bacteria"/>
</dbReference>
<reference evidence="12 13" key="1">
    <citation type="submission" date="2013-04" db="EMBL/GenBank/DDBJ databases">
        <title>Shimia sp. 22II-S11-Z10 Genome Sequencing.</title>
        <authorList>
            <person name="Lai Q."/>
            <person name="Li G."/>
            <person name="Shao Z."/>
        </authorList>
    </citation>
    <scope>NUCLEOTIDE SEQUENCE [LARGE SCALE GENOMIC DNA]</scope>
    <source>
        <strain evidence="13">22II-S11-Z10</strain>
    </source>
</reference>
<evidence type="ECO:0000259" key="11">
    <source>
        <dbReference type="Pfam" id="PF01370"/>
    </source>
</evidence>
<comment type="caution">
    <text evidence="12">The sequence shown here is derived from an EMBL/GenBank/DDBJ whole genome shotgun (WGS) entry which is preliminary data.</text>
</comment>
<dbReference type="AlphaFoldDB" id="A0A058ZI15"/>
<dbReference type="GO" id="GO:0033499">
    <property type="term" value="P:galactose catabolic process via UDP-galactose, Leloir pathway"/>
    <property type="evidence" value="ECO:0007669"/>
    <property type="project" value="TreeGrafter"/>
</dbReference>
<evidence type="ECO:0000256" key="6">
    <source>
        <dbReference type="ARBA" id="ARBA00018569"/>
    </source>
</evidence>
<comment type="pathway">
    <text evidence="3 10">Carbohydrate metabolism; galactose metabolism.</text>
</comment>
<comment type="similarity">
    <text evidence="4 10">Belongs to the NAD(P)-dependent epimerase/dehydratase family.</text>
</comment>
<dbReference type="PATRIC" id="fig|1461693.3.peg.3063"/>
<dbReference type="PANTHER" id="PTHR43725">
    <property type="entry name" value="UDP-GLUCOSE 4-EPIMERASE"/>
    <property type="match status" value="1"/>
</dbReference>
<dbReference type="InterPro" id="IPR005886">
    <property type="entry name" value="UDP_G4E"/>
</dbReference>